<organism evidence="1 2">
    <name type="scientific">Linum trigynum</name>
    <dbReference type="NCBI Taxonomy" id="586398"/>
    <lineage>
        <taxon>Eukaryota</taxon>
        <taxon>Viridiplantae</taxon>
        <taxon>Streptophyta</taxon>
        <taxon>Embryophyta</taxon>
        <taxon>Tracheophyta</taxon>
        <taxon>Spermatophyta</taxon>
        <taxon>Magnoliopsida</taxon>
        <taxon>eudicotyledons</taxon>
        <taxon>Gunneridae</taxon>
        <taxon>Pentapetalae</taxon>
        <taxon>rosids</taxon>
        <taxon>fabids</taxon>
        <taxon>Malpighiales</taxon>
        <taxon>Linaceae</taxon>
        <taxon>Linum</taxon>
    </lineage>
</organism>
<evidence type="ECO:0000313" key="2">
    <source>
        <dbReference type="Proteomes" id="UP001497516"/>
    </source>
</evidence>
<sequence>MCTEVTCMDGTRRVDRMVYRYPNIQGGSLWHEEFFITIWDEVDAMVKFLNGNNLSKEGMFVYTEAVEGSGGHSGGGKHLVSMVEVDYMKIILTMLTMIPIPSMSTKKEVKVINNPFHHMRKKSNGTMTANKKATSTNKSTISIQAAVVFTTTITELMNVTFMIWIKWKMSCQHRLATLPMKMKNKAMSVQTDLILLKVLIIQAQSQSQMMMMRCLMTVYLSRTIITVEMSIGMSMPTWSRQRWQYGVHSLGL</sequence>
<reference evidence="1 2" key="1">
    <citation type="submission" date="2024-04" db="EMBL/GenBank/DDBJ databases">
        <authorList>
            <person name="Fracassetti M."/>
        </authorList>
    </citation>
    <scope>NUCLEOTIDE SEQUENCE [LARGE SCALE GENOMIC DNA]</scope>
</reference>
<keyword evidence="2" id="KW-1185">Reference proteome</keyword>
<accession>A0AAV2G526</accession>
<gene>
    <name evidence="1" type="ORF">LTRI10_LOCUS45532</name>
</gene>
<dbReference type="AlphaFoldDB" id="A0AAV2G526"/>
<proteinExistence type="predicted"/>
<protein>
    <submittedName>
        <fullName evidence="1">Uncharacterized protein</fullName>
    </submittedName>
</protein>
<name>A0AAV2G526_9ROSI</name>
<evidence type="ECO:0000313" key="1">
    <source>
        <dbReference type="EMBL" id="CAL1405761.1"/>
    </source>
</evidence>
<dbReference type="Proteomes" id="UP001497516">
    <property type="component" value="Chromosome 8"/>
</dbReference>
<dbReference type="EMBL" id="OZ034821">
    <property type="protein sequence ID" value="CAL1405761.1"/>
    <property type="molecule type" value="Genomic_DNA"/>
</dbReference>